<evidence type="ECO:0000313" key="1">
    <source>
        <dbReference type="EMBL" id="RDW64946.1"/>
    </source>
</evidence>
<keyword evidence="2" id="KW-1185">Reference proteome</keyword>
<protein>
    <submittedName>
        <fullName evidence="1">Uncharacterized protein</fullName>
    </submittedName>
</protein>
<reference evidence="1 2" key="1">
    <citation type="journal article" date="2018" name="IMA Fungus">
        <title>IMA Genome-F 9: Draft genome sequence of Annulohypoxylon stygium, Aspergillus mulundensis, Berkeleyomyces basicola (syn. Thielaviopsis basicola), Ceratocystis smalleyi, two Cercospora beticola strains, Coleophoma cylindrospora, Fusarium fracticaudum, Phialophora cf. hyalina, and Morchella septimelata.</title>
        <authorList>
            <person name="Wingfield B.D."/>
            <person name="Bills G.F."/>
            <person name="Dong Y."/>
            <person name="Huang W."/>
            <person name="Nel W.J."/>
            <person name="Swalarsk-Parry B.S."/>
            <person name="Vaghefi N."/>
            <person name="Wilken P.M."/>
            <person name="An Z."/>
            <person name="de Beer Z.W."/>
            <person name="De Vos L."/>
            <person name="Chen L."/>
            <person name="Duong T.A."/>
            <person name="Gao Y."/>
            <person name="Hammerbacher A."/>
            <person name="Kikkert J.R."/>
            <person name="Li Y."/>
            <person name="Li H."/>
            <person name="Li K."/>
            <person name="Li Q."/>
            <person name="Liu X."/>
            <person name="Ma X."/>
            <person name="Naidoo K."/>
            <person name="Pethybridge S.J."/>
            <person name="Sun J."/>
            <person name="Steenkamp E.T."/>
            <person name="van der Nest M.A."/>
            <person name="van Wyk S."/>
            <person name="Wingfield M.J."/>
            <person name="Xiong C."/>
            <person name="Yue Q."/>
            <person name="Zhang X."/>
        </authorList>
    </citation>
    <scope>NUCLEOTIDE SEQUENCE [LARGE SCALE GENOMIC DNA]</scope>
    <source>
        <strain evidence="1 2">BP6252</strain>
    </source>
</reference>
<dbReference type="EMBL" id="PDLM01000012">
    <property type="protein sequence ID" value="RDW64946.1"/>
    <property type="molecule type" value="Genomic_DNA"/>
</dbReference>
<comment type="caution">
    <text evidence="1">The sequence shown here is derived from an EMBL/GenBank/DDBJ whole genome shotgun (WGS) entry which is preliminary data.</text>
</comment>
<accession>A0A3D8QSY2</accession>
<sequence>MSSSGLNRQVGKQLSIRNFLIPSKNSVDQAAGCGPAQEEVNIIQDIAENRNHGPSFSDNVEERIRCAVGAVMSEEVHHFGCRKVLKEFIHSCDQKTVTTRIVEFFDKGFIDLLKIDHELWSAAAHLHMQRIGALDSCQSGIYLDVIRIPKNSSFWTNEKVAHMPLPSAEHADIEIPYIGSTKRGFGQRIFKEHEDPVYRAKVPSWHYAAIDSDGAEHAYFLVANIPADEAEEIFWLAEAAAIALLNTNSKGGVAYVKVLQLAGVLPLSIQSPWGINRSNALMDFDPFGLGAGNGELSATERADIQVKRIVAAGGVDVPALEYISREQSAAGGTAAAYMKSTNILAQMIQTGRIMSKKSNLNIAGHKMPWGIPRAAKNIPKEAKAVRVWICFHDKPGPHPQAWLKGDSELSVFAWKATVDGSSNWDWMYPKAGDAVKTEIARRIVDLKWRRRLVGTETQKETRKRN</sequence>
<organism evidence="1 2">
    <name type="scientific">Coleophoma cylindrospora</name>
    <dbReference type="NCBI Taxonomy" id="1849047"/>
    <lineage>
        <taxon>Eukaryota</taxon>
        <taxon>Fungi</taxon>
        <taxon>Dikarya</taxon>
        <taxon>Ascomycota</taxon>
        <taxon>Pezizomycotina</taxon>
        <taxon>Leotiomycetes</taxon>
        <taxon>Helotiales</taxon>
        <taxon>Dermateaceae</taxon>
        <taxon>Coleophoma</taxon>
    </lineage>
</organism>
<name>A0A3D8QSY2_9HELO</name>
<gene>
    <name evidence="1" type="ORF">BP6252_10597</name>
</gene>
<dbReference type="AlphaFoldDB" id="A0A3D8QSY2"/>
<evidence type="ECO:0000313" key="2">
    <source>
        <dbReference type="Proteomes" id="UP000256645"/>
    </source>
</evidence>
<dbReference type="Proteomes" id="UP000256645">
    <property type="component" value="Unassembled WGS sequence"/>
</dbReference>
<proteinExistence type="predicted"/>